<dbReference type="InterPro" id="IPR041988">
    <property type="entry name" value="Ribosomal_uL24_KOW"/>
</dbReference>
<evidence type="ECO:0000313" key="9">
    <source>
        <dbReference type="Proteomes" id="UP000229385"/>
    </source>
</evidence>
<dbReference type="GO" id="GO:0005840">
    <property type="term" value="C:ribosome"/>
    <property type="evidence" value="ECO:0007669"/>
    <property type="project" value="UniProtKB-KW"/>
</dbReference>
<dbReference type="EMBL" id="PFWU01000045">
    <property type="protein sequence ID" value="PJA45278.1"/>
    <property type="molecule type" value="Genomic_DNA"/>
</dbReference>
<evidence type="ECO:0000256" key="2">
    <source>
        <dbReference type="ARBA" id="ARBA00022980"/>
    </source>
</evidence>
<keyword evidence="5" id="KW-0694">RNA-binding</keyword>
<dbReference type="InterPro" id="IPR005824">
    <property type="entry name" value="KOW"/>
</dbReference>
<dbReference type="PANTHER" id="PTHR12903">
    <property type="entry name" value="MITOCHONDRIAL RIBOSOMAL PROTEIN L24"/>
    <property type="match status" value="1"/>
</dbReference>
<dbReference type="InterPro" id="IPR014722">
    <property type="entry name" value="Rib_uL2_dom2"/>
</dbReference>
<comment type="subunit">
    <text evidence="5">Part of the 50S ribosomal subunit.</text>
</comment>
<comment type="similarity">
    <text evidence="1 5 6">Belongs to the universal ribosomal protein uL24 family.</text>
</comment>
<evidence type="ECO:0000256" key="3">
    <source>
        <dbReference type="ARBA" id="ARBA00023274"/>
    </source>
</evidence>
<evidence type="ECO:0000256" key="5">
    <source>
        <dbReference type="HAMAP-Rule" id="MF_01326"/>
    </source>
</evidence>
<dbReference type="Pfam" id="PF00467">
    <property type="entry name" value="KOW"/>
    <property type="match status" value="1"/>
</dbReference>
<dbReference type="GO" id="GO:0019843">
    <property type="term" value="F:rRNA binding"/>
    <property type="evidence" value="ECO:0007669"/>
    <property type="project" value="UniProtKB-UniRule"/>
</dbReference>
<keyword evidence="2 5" id="KW-0689">Ribosomal protein</keyword>
<dbReference type="InterPro" id="IPR057264">
    <property type="entry name" value="Ribosomal_uL24_C"/>
</dbReference>
<accession>A0A2M7XBK1</accession>
<dbReference type="SMART" id="SM00739">
    <property type="entry name" value="KOW"/>
    <property type="match status" value="1"/>
</dbReference>
<dbReference type="Pfam" id="PF17136">
    <property type="entry name" value="ribosomal_L24"/>
    <property type="match status" value="1"/>
</dbReference>
<dbReference type="Proteomes" id="UP000229385">
    <property type="component" value="Unassembled WGS sequence"/>
</dbReference>
<comment type="function">
    <text evidence="5">One of two assembly initiator proteins, it binds directly to the 5'-end of the 23S rRNA, where it nucleates assembly of the 50S subunit.</text>
</comment>
<comment type="function">
    <text evidence="5">One of the proteins that surrounds the polypeptide exit tunnel on the outside of the subunit.</text>
</comment>
<evidence type="ECO:0000256" key="1">
    <source>
        <dbReference type="ARBA" id="ARBA00010618"/>
    </source>
</evidence>
<dbReference type="NCBIfam" id="TIGR01079">
    <property type="entry name" value="rplX_bact"/>
    <property type="match status" value="1"/>
</dbReference>
<keyword evidence="3 5" id="KW-0687">Ribonucleoprotein</keyword>
<reference evidence="9" key="1">
    <citation type="submission" date="2017-09" db="EMBL/GenBank/DDBJ databases">
        <title>Depth-based differentiation of microbial function through sediment-hosted aquifers and enrichment of novel symbionts in the deep terrestrial subsurface.</title>
        <authorList>
            <person name="Probst A.J."/>
            <person name="Ladd B."/>
            <person name="Jarett J.K."/>
            <person name="Geller-Mcgrath D.E."/>
            <person name="Sieber C.M.K."/>
            <person name="Emerson J.B."/>
            <person name="Anantharaman K."/>
            <person name="Thomas B.C."/>
            <person name="Malmstrom R."/>
            <person name="Stieglmeier M."/>
            <person name="Klingl A."/>
            <person name="Woyke T."/>
            <person name="Ryan C.M."/>
            <person name="Banfield J.F."/>
        </authorList>
    </citation>
    <scope>NUCLEOTIDE SEQUENCE [LARGE SCALE GENOMIC DNA]</scope>
</reference>
<feature type="domain" description="KOW" evidence="7">
    <location>
        <begin position="2"/>
        <end position="29"/>
    </location>
</feature>
<dbReference type="GO" id="GO:0006412">
    <property type="term" value="P:translation"/>
    <property type="evidence" value="ECO:0007669"/>
    <property type="project" value="UniProtKB-UniRule"/>
</dbReference>
<gene>
    <name evidence="5" type="primary">rplX</name>
    <name evidence="8" type="ORF">CO174_04205</name>
</gene>
<comment type="caution">
    <text evidence="8">The sequence shown here is derived from an EMBL/GenBank/DDBJ whole genome shotgun (WGS) entry which is preliminary data.</text>
</comment>
<dbReference type="SUPFAM" id="SSF50104">
    <property type="entry name" value="Translation proteins SH3-like domain"/>
    <property type="match status" value="1"/>
</dbReference>
<dbReference type="CDD" id="cd06089">
    <property type="entry name" value="KOW_RPL26"/>
    <property type="match status" value="1"/>
</dbReference>
<keyword evidence="5" id="KW-0699">rRNA-binding</keyword>
<name>A0A2M7XBK1_9BACT</name>
<evidence type="ECO:0000259" key="7">
    <source>
        <dbReference type="SMART" id="SM00739"/>
    </source>
</evidence>
<dbReference type="InterPro" id="IPR005825">
    <property type="entry name" value="Ribosomal_uL24_CS"/>
</dbReference>
<dbReference type="Gene3D" id="2.30.30.30">
    <property type="match status" value="1"/>
</dbReference>
<evidence type="ECO:0000256" key="4">
    <source>
        <dbReference type="ARBA" id="ARBA00035206"/>
    </source>
</evidence>
<sequence>MKIKTGDNVRILAGKDKGKEGKVLQVFPEMNRVVVEGINMLTKHLKSRGDRPGQKIQFAAPLHVSNLQLISTKSGKTGRVGYKVVEKDGAKKKIRVIHSKGATEDIE</sequence>
<evidence type="ECO:0000313" key="8">
    <source>
        <dbReference type="EMBL" id="PJA45278.1"/>
    </source>
</evidence>
<dbReference type="HAMAP" id="MF_01326_B">
    <property type="entry name" value="Ribosomal_uL24_B"/>
    <property type="match status" value="1"/>
</dbReference>
<dbReference type="InterPro" id="IPR003256">
    <property type="entry name" value="Ribosomal_uL24"/>
</dbReference>
<organism evidence="8 9">
    <name type="scientific">Candidatus Uhrbacteria bacterium CG_4_9_14_3_um_filter_50_9</name>
    <dbReference type="NCBI Taxonomy" id="1975035"/>
    <lineage>
        <taxon>Bacteria</taxon>
        <taxon>Candidatus Uhriibacteriota</taxon>
    </lineage>
</organism>
<dbReference type="GO" id="GO:1990904">
    <property type="term" value="C:ribonucleoprotein complex"/>
    <property type="evidence" value="ECO:0007669"/>
    <property type="project" value="UniProtKB-KW"/>
</dbReference>
<dbReference type="GO" id="GO:0003735">
    <property type="term" value="F:structural constituent of ribosome"/>
    <property type="evidence" value="ECO:0007669"/>
    <property type="project" value="InterPro"/>
</dbReference>
<evidence type="ECO:0000256" key="6">
    <source>
        <dbReference type="RuleBase" id="RU003477"/>
    </source>
</evidence>
<proteinExistence type="inferred from homology"/>
<dbReference type="PROSITE" id="PS01108">
    <property type="entry name" value="RIBOSOMAL_L24"/>
    <property type="match status" value="1"/>
</dbReference>
<dbReference type="InterPro" id="IPR008991">
    <property type="entry name" value="Translation_prot_SH3-like_sf"/>
</dbReference>
<dbReference type="AlphaFoldDB" id="A0A2M7XBK1"/>
<protein>
    <recommendedName>
        <fullName evidence="4 5">Large ribosomal subunit protein uL24</fullName>
    </recommendedName>
</protein>